<sequence length="573" mass="66482">MFWLRLCLILWLSPSVIFRVRVVQGLFHSSPLGEAGEHQSLDSASWNSRDFHNIQQNVQTDEQTHNVHSAHPVNNDFLNQMHKEYIKWAENEISPLDEWYNPSDSAPNLEEVMNSYHRDPWDFALVKDSGIAIRNHQQKTYPFVGSSKDQEQSSSTIQPLHDEIFVDGDHVKLVSHFDEFRHSDSSFVPQSYQSFEIPQDEQMTQYPAFPTVKNDLFYSPHLSETRNRVYQSQDCKRSYLNPSSSHNSGFIDSSAAIDQRSNSKDNKNLIIGTPKKRSKNVQTLADAEGYIRAKKKLITILKENFIICAKERALGRVSIKSPENVLNYIESKHKKSTNFMKHNKPQEVPQAKYRIKGQSKDKNSERITRLKKYIIVEYAKRIEWTGSDVLKAAINSFADGFDNYQNAAKKPCTPGHIKNISVLGITFMKIIAKNYSNYPSSKVFGHDDSLLHYTKSFWNFCFTYDGKTDEDLEDFFANLGEKYTKKNLDQFLSTGFSHAHNTPKIIFSQIKTKITIRTDTQEIFLFSWYFVFFRAMVYYPQLIFKDGYLPGNKLKKFIEDGIMHFFETGKQFE</sequence>
<reference evidence="2" key="1">
    <citation type="submission" date="2022-06" db="EMBL/GenBank/DDBJ databases">
        <authorList>
            <consortium name="SYNGENTA / RWTH Aachen University"/>
        </authorList>
    </citation>
    <scope>NUCLEOTIDE SEQUENCE</scope>
</reference>
<dbReference type="EMBL" id="CALTRL010004120">
    <property type="protein sequence ID" value="CAH7682490.1"/>
    <property type="molecule type" value="Genomic_DNA"/>
</dbReference>
<accession>A0AAV0B8U1</accession>
<evidence type="ECO:0000313" key="3">
    <source>
        <dbReference type="Proteomes" id="UP001153365"/>
    </source>
</evidence>
<comment type="caution">
    <text evidence="2">The sequence shown here is derived from an EMBL/GenBank/DDBJ whole genome shotgun (WGS) entry which is preliminary data.</text>
</comment>
<feature type="chain" id="PRO_5043527224" evidence="1">
    <location>
        <begin position="19"/>
        <end position="573"/>
    </location>
</feature>
<evidence type="ECO:0000313" key="2">
    <source>
        <dbReference type="EMBL" id="CAH7682490.1"/>
    </source>
</evidence>
<proteinExistence type="predicted"/>
<keyword evidence="1" id="KW-0732">Signal</keyword>
<evidence type="ECO:0000256" key="1">
    <source>
        <dbReference type="SAM" id="SignalP"/>
    </source>
</evidence>
<dbReference type="Proteomes" id="UP001153365">
    <property type="component" value="Unassembled WGS sequence"/>
</dbReference>
<feature type="signal peptide" evidence="1">
    <location>
        <begin position="1"/>
        <end position="18"/>
    </location>
</feature>
<organism evidence="2 3">
    <name type="scientific">Phakopsora pachyrhizi</name>
    <name type="common">Asian soybean rust disease fungus</name>
    <dbReference type="NCBI Taxonomy" id="170000"/>
    <lineage>
        <taxon>Eukaryota</taxon>
        <taxon>Fungi</taxon>
        <taxon>Dikarya</taxon>
        <taxon>Basidiomycota</taxon>
        <taxon>Pucciniomycotina</taxon>
        <taxon>Pucciniomycetes</taxon>
        <taxon>Pucciniales</taxon>
        <taxon>Phakopsoraceae</taxon>
        <taxon>Phakopsora</taxon>
    </lineage>
</organism>
<name>A0AAV0B8U1_PHAPC</name>
<keyword evidence="3" id="KW-1185">Reference proteome</keyword>
<gene>
    <name evidence="2" type="ORF">PPACK8108_LOCUS15424</name>
</gene>
<protein>
    <submittedName>
        <fullName evidence="2">Expressed protein</fullName>
    </submittedName>
</protein>
<dbReference type="AlphaFoldDB" id="A0AAV0B8U1"/>